<dbReference type="PANTHER" id="PTHR10566">
    <property type="entry name" value="CHAPERONE-ACTIVITY OF BC1 COMPLEX CABC1 -RELATED"/>
    <property type="match status" value="1"/>
</dbReference>
<evidence type="ECO:0000259" key="3">
    <source>
        <dbReference type="PROSITE" id="PS50011"/>
    </source>
</evidence>
<feature type="transmembrane region" description="Helical" evidence="2">
    <location>
        <begin position="634"/>
        <end position="658"/>
    </location>
</feature>
<keyword evidence="2" id="KW-0812">Transmembrane</keyword>
<dbReference type="EMBL" id="WHJE01000083">
    <property type="protein sequence ID" value="KAE8763272.1"/>
    <property type="molecule type" value="Genomic_DNA"/>
</dbReference>
<feature type="domain" description="Protein kinase" evidence="3">
    <location>
        <begin position="227"/>
        <end position="580"/>
    </location>
</feature>
<dbReference type="InterPro" id="IPR011009">
    <property type="entry name" value="Kinase-like_dom_sf"/>
</dbReference>
<keyword evidence="2" id="KW-1133">Transmembrane helix</keyword>
<reference evidence="4 5" key="1">
    <citation type="submission" date="2019-10" db="EMBL/GenBank/DDBJ databases">
        <title>Georgenia wutianyii sp. nov. and Georgenia yuyongxinii sp. nov. isolated from plateau pika (Ochotona curzoniae) in the Qinghai-Tibet plateau of China.</title>
        <authorList>
            <person name="Tian Z."/>
        </authorList>
    </citation>
    <scope>NUCLEOTIDE SEQUENCE [LARGE SCALE GENOMIC DNA]</scope>
    <source>
        <strain evidence="4 5">DSM 21501</strain>
    </source>
</reference>
<dbReference type="Pfam" id="PF03109">
    <property type="entry name" value="ABC1"/>
    <property type="match status" value="1"/>
</dbReference>
<proteinExistence type="inferred from homology"/>
<dbReference type="InterPro" id="IPR004147">
    <property type="entry name" value="ABC1_dom"/>
</dbReference>
<protein>
    <submittedName>
        <fullName evidence="4">AarF/ABC1/UbiB kinase family protein</fullName>
    </submittedName>
</protein>
<dbReference type="InterPro" id="IPR000719">
    <property type="entry name" value="Prot_kinase_dom"/>
</dbReference>
<dbReference type="OrthoDB" id="9795390at2"/>
<keyword evidence="5" id="KW-1185">Reference proteome</keyword>
<dbReference type="PANTHER" id="PTHR10566:SF113">
    <property type="entry name" value="PROTEIN ACTIVITY OF BC1 COMPLEX KINASE 7, CHLOROPLASTIC"/>
    <property type="match status" value="1"/>
</dbReference>
<comment type="similarity">
    <text evidence="1">Belongs to the protein kinase superfamily. ADCK protein kinase family.</text>
</comment>
<evidence type="ECO:0000313" key="5">
    <source>
        <dbReference type="Proteomes" id="UP000451860"/>
    </source>
</evidence>
<keyword evidence="4" id="KW-0418">Kinase</keyword>
<feature type="transmembrane region" description="Helical" evidence="2">
    <location>
        <begin position="74"/>
        <end position="99"/>
    </location>
</feature>
<dbReference type="CDD" id="cd05121">
    <property type="entry name" value="ABC1_ADCK3-like"/>
    <property type="match status" value="1"/>
</dbReference>
<dbReference type="GO" id="GO:0005524">
    <property type="term" value="F:ATP binding"/>
    <property type="evidence" value="ECO:0007669"/>
    <property type="project" value="InterPro"/>
</dbReference>
<dbReference type="RefSeq" id="WP_152203866.1">
    <property type="nucleotide sequence ID" value="NZ_VUKF01000036.1"/>
</dbReference>
<evidence type="ECO:0000256" key="2">
    <source>
        <dbReference type="SAM" id="Phobius"/>
    </source>
</evidence>
<sequence>MGFVLWILAAVSYVVGVVVLVAIVRRLLGVRVSFLRSAVAAVVALLIARPLLDSLVDEPVAASDPSGAATTEVLLYLALLTVFAFVVAMVLLVIAEVLVPDGSVPGPLDLWRSWRARLSRSGRYVEILQIATRHGLARFLRGRRHLALGTGAERRELARALRRALEDGGVTFVKLGQQLSTRHDLLPAEFIAELAQLQDGAAPIPWEQVRDQIRRETGRDPEELFADVDPTPLASASIAQVHAARLRTGERVVVKVQRPEIAHDVDRDLDIVCRLAATLDARTDWGPALGVRELAAGFAAALREELDFRIERDNMLGVAAGLADGNGGHIRVPIPVAPLSGSQVLVMERLDGVPLGAAQQVLARFDEQERRRIADTLLQTVVDQLLQTGIFHVDLHPGNVLVGADGSLGMLDLGSVGRLGAKTRRAMGQFLAAIGTGDSMAATDALLELVERPEDVDERGLEQALGVLILRFTAGGGVDGAAAFTSLFGLINDFRLGVPPEVAAVFRAMATLEGTLRAIDPGYDLVTEAKAMGRKRMTAMLGPTQLKETMEQELGALLPILRRLPHRVDRIADAVEHGRLSANVRLFADARDRRIVTNLVHRTLLTVLAATAGMMSVVLFTIKGGPMVTADASLYTVLGTTLFLVSVVLVLRVLIIVLRREEP</sequence>
<accession>A0A7J5ULN7</accession>
<dbReference type="PROSITE" id="PS50011">
    <property type="entry name" value="PROTEIN_KINASE_DOM"/>
    <property type="match status" value="1"/>
</dbReference>
<evidence type="ECO:0000256" key="1">
    <source>
        <dbReference type="ARBA" id="ARBA00009670"/>
    </source>
</evidence>
<gene>
    <name evidence="4" type="ORF">GB883_15025</name>
</gene>
<keyword evidence="2" id="KW-0472">Membrane</keyword>
<keyword evidence="4" id="KW-0808">Transferase</keyword>
<dbReference type="SUPFAM" id="SSF56112">
    <property type="entry name" value="Protein kinase-like (PK-like)"/>
    <property type="match status" value="1"/>
</dbReference>
<evidence type="ECO:0000313" key="4">
    <source>
        <dbReference type="EMBL" id="KAE8763272.1"/>
    </source>
</evidence>
<dbReference type="Gene3D" id="1.10.510.10">
    <property type="entry name" value="Transferase(Phosphotransferase) domain 1"/>
    <property type="match status" value="1"/>
</dbReference>
<feature type="transmembrane region" description="Helical" evidence="2">
    <location>
        <begin position="6"/>
        <end position="27"/>
    </location>
</feature>
<name>A0A7J5ULN7_9MICO</name>
<dbReference type="Proteomes" id="UP000451860">
    <property type="component" value="Unassembled WGS sequence"/>
</dbReference>
<organism evidence="4 5">
    <name type="scientific">Georgenia thermotolerans</name>
    <dbReference type="NCBI Taxonomy" id="527326"/>
    <lineage>
        <taxon>Bacteria</taxon>
        <taxon>Bacillati</taxon>
        <taxon>Actinomycetota</taxon>
        <taxon>Actinomycetes</taxon>
        <taxon>Micrococcales</taxon>
        <taxon>Bogoriellaceae</taxon>
        <taxon>Georgenia</taxon>
    </lineage>
</organism>
<dbReference type="GO" id="GO:0004672">
    <property type="term" value="F:protein kinase activity"/>
    <property type="evidence" value="ECO:0007669"/>
    <property type="project" value="InterPro"/>
</dbReference>
<feature type="transmembrane region" description="Helical" evidence="2">
    <location>
        <begin position="34"/>
        <end position="52"/>
    </location>
</feature>
<dbReference type="InterPro" id="IPR050154">
    <property type="entry name" value="UbiB_kinase"/>
</dbReference>
<feature type="transmembrane region" description="Helical" evidence="2">
    <location>
        <begin position="603"/>
        <end position="622"/>
    </location>
</feature>
<dbReference type="AlphaFoldDB" id="A0A7J5ULN7"/>
<comment type="caution">
    <text evidence="4">The sequence shown here is derived from an EMBL/GenBank/DDBJ whole genome shotgun (WGS) entry which is preliminary data.</text>
</comment>